<dbReference type="InterPro" id="IPR001412">
    <property type="entry name" value="aa-tRNA-synth_I_CS"/>
</dbReference>
<keyword evidence="6 14" id="KW-0479">Metal-binding</keyword>
<sequence>MRIKDTLNMGKTKFPMRGNLPVKEVERQKLWRENHVYEQRQKLNEGKPTFVLHDGPPFANGNIHMGHAMNKISKDIIVRYKSMTGYRAPYVPGWDTHGLPIEQQLAKKGVNRKKMSIVEFRKLCYDFAKKEVEKQRKDFMRLGVSAEWDNPYITYQPEYEAAEVRVFGKMAEKGYIYKGKKPVYWSPSSESTLAEAEIEYHDIKSPTIYVAFDVVDGKDLLDTDTKFIIWTTTPWTIPANEGIAVNPKFDYVQVEADGQKYVVAAELLDKVKNDIGWQDVQVLKTIKGRDLENLTARHPLAKFNKAYDRVVPVMLGNYVTLDTGTGLVHIAPGHGEDDYNVGVKYHRPILSVVDAKGLMTDDAPGFTGQFYDKANPMVTDALKQTGALLKLDFFTHSYPHDWRTKKPVIYRATTQWFASVEAFRDQILQAIDGVQFKPDWGQTRLYNMIKDRNDWVISRQRAWGVPLPIFYAEDGTAIITPETIDHVANLFAKYGSNVWFEREAKDLLPDGFHSEHSPNGHFTKEKDIMDVWFDSGSSHQAVLAARPYLTYPADLYLEGSDQYRGWFNSSLITSVAVGGIAPYKQIVSQGFTLDGKGRKMSKSLGNTISPNDIEKQMGAEIIRIWVANVDTSADVRVTQESFRQASESYRKIRNTMRYLLSNVSDFDPKQDGYAYADLNSVDRYMEVRLNQVLAKARAAYEAYDFQTVYKTISNFITNDLSSFYLDFAKDVIYIDSKNDPNRRKMQTVFYDCLITLTKLLTPILPHTTEEIWGYMDEPEEFVQLTDIPEVQHHEDEDDLLSAWSDFMNVRTDVQKALETARDQKIIGKSLEAAVTIYPTEPVKALLTSLNADIMQLLIVSKLTIADSMDAAPADALQFGDLAVSVAHAPGEVCPRCRMTRTDIGADPKLPMLCGRCAAIIEADYPEALTEGFEAPKKK</sequence>
<dbReference type="Proteomes" id="UP000051645">
    <property type="component" value="Unassembled WGS sequence"/>
</dbReference>
<dbReference type="InterPro" id="IPR050081">
    <property type="entry name" value="Ile-tRNA_ligase"/>
</dbReference>
<dbReference type="InterPro" id="IPR002301">
    <property type="entry name" value="Ile-tRNA-ligase"/>
</dbReference>
<feature type="binding site" evidence="14">
    <location>
        <position position="602"/>
    </location>
    <ligand>
        <name>ATP</name>
        <dbReference type="ChEBI" id="CHEBI:30616"/>
    </ligand>
</feature>
<dbReference type="PANTHER" id="PTHR42765">
    <property type="entry name" value="SOLEUCYL-TRNA SYNTHETASE"/>
    <property type="match status" value="1"/>
</dbReference>
<feature type="binding site" evidence="14">
    <location>
        <position position="913"/>
    </location>
    <ligand>
        <name>Zn(2+)</name>
        <dbReference type="ChEBI" id="CHEBI:29105"/>
    </ligand>
</feature>
<accession>A0A0R2G791</accession>
<dbReference type="CDD" id="cd00818">
    <property type="entry name" value="IleRS_core"/>
    <property type="match status" value="1"/>
</dbReference>
<dbReference type="FunFam" id="1.10.10.830:FF:000001">
    <property type="entry name" value="Isoleucine--tRNA ligase"/>
    <property type="match status" value="1"/>
</dbReference>
<dbReference type="GO" id="GO:0004822">
    <property type="term" value="F:isoleucine-tRNA ligase activity"/>
    <property type="evidence" value="ECO:0007669"/>
    <property type="project" value="UniProtKB-UniRule"/>
</dbReference>
<dbReference type="SUPFAM" id="SSF47323">
    <property type="entry name" value="Anticodon-binding domain of a subclass of class I aminoacyl-tRNA synthetases"/>
    <property type="match status" value="1"/>
</dbReference>
<evidence type="ECO:0000256" key="14">
    <source>
        <dbReference type="HAMAP-Rule" id="MF_02002"/>
    </source>
</evidence>
<dbReference type="AlphaFoldDB" id="A0A0R2G791"/>
<evidence type="ECO:0000256" key="12">
    <source>
        <dbReference type="ARBA" id="ARBA00025217"/>
    </source>
</evidence>
<dbReference type="InterPro" id="IPR033708">
    <property type="entry name" value="Anticodon_Ile_BEm"/>
</dbReference>
<evidence type="ECO:0000259" key="17">
    <source>
        <dbReference type="Pfam" id="PF08264"/>
    </source>
</evidence>
<dbReference type="InterPro" id="IPR023585">
    <property type="entry name" value="Ile-tRNA-ligase_type1"/>
</dbReference>
<comment type="subunit">
    <text evidence="3 14">Monomer.</text>
</comment>
<dbReference type="GO" id="GO:0006428">
    <property type="term" value="P:isoleucyl-tRNA aminoacylation"/>
    <property type="evidence" value="ECO:0007669"/>
    <property type="project" value="UniProtKB-UniRule"/>
</dbReference>
<keyword evidence="10 14" id="KW-0648">Protein biosynthesis</keyword>
<dbReference type="Gene3D" id="1.10.10.830">
    <property type="entry name" value="Ile-tRNA synthetase CP2 domain-like"/>
    <property type="match status" value="1"/>
</dbReference>
<dbReference type="Pfam" id="PF08264">
    <property type="entry name" value="Anticodon_1"/>
    <property type="match status" value="1"/>
</dbReference>
<evidence type="ECO:0000313" key="18">
    <source>
        <dbReference type="EMBL" id="KRN29370.1"/>
    </source>
</evidence>
<comment type="function">
    <text evidence="12 14">Catalyzes the attachment of isoleucine to tRNA(Ile). As IleRS can inadvertently accommodate and process structurally similar amino acids such as valine, to avoid such errors it has two additional distinct tRNA(Ile)-dependent editing activities. One activity is designated as 'pretransfer' editing and involves the hydrolysis of activated Val-AMP. The other activity is designated 'posttransfer' editing and involves deacylation of mischarged Val-tRNA(Ile).</text>
</comment>
<feature type="domain" description="Methionyl/Valyl/Leucyl/Isoleucyl-tRNA synthetase anticodon-binding" evidence="17">
    <location>
        <begin position="682"/>
        <end position="835"/>
    </location>
</feature>
<gene>
    <name evidence="14" type="primary">ileS</name>
    <name evidence="18" type="ORF">IV38_GL000254</name>
    <name evidence="19" type="ORF">IV40_GL000415</name>
</gene>
<evidence type="ECO:0000256" key="4">
    <source>
        <dbReference type="ARBA" id="ARBA00022490"/>
    </source>
</evidence>
<evidence type="ECO:0000256" key="1">
    <source>
        <dbReference type="ARBA" id="ARBA00004496"/>
    </source>
</evidence>
<dbReference type="Gene3D" id="3.90.740.10">
    <property type="entry name" value="Valyl/Leucyl/Isoleucyl-tRNA synthetase, editing domain"/>
    <property type="match status" value="1"/>
</dbReference>
<keyword evidence="5 14" id="KW-0436">Ligase</keyword>
<dbReference type="STRING" id="81857.IV38_GL000254"/>
<dbReference type="SUPFAM" id="SSF52374">
    <property type="entry name" value="Nucleotidylyl transferase"/>
    <property type="match status" value="1"/>
</dbReference>
<dbReference type="CDD" id="cd07960">
    <property type="entry name" value="Anticodon_Ia_Ile_BEm"/>
    <property type="match status" value="1"/>
</dbReference>
<dbReference type="NCBIfam" id="TIGR00392">
    <property type="entry name" value="ileS"/>
    <property type="match status" value="1"/>
</dbReference>
<dbReference type="InterPro" id="IPR010663">
    <property type="entry name" value="Znf_FPG/IleRS"/>
</dbReference>
<dbReference type="PANTHER" id="PTHR42765:SF1">
    <property type="entry name" value="ISOLEUCINE--TRNA LIGASE, MITOCHONDRIAL"/>
    <property type="match status" value="1"/>
</dbReference>
<dbReference type="Gene3D" id="1.10.730.20">
    <property type="match status" value="1"/>
</dbReference>
<evidence type="ECO:0000256" key="6">
    <source>
        <dbReference type="ARBA" id="ARBA00022723"/>
    </source>
</evidence>
<dbReference type="Pfam" id="PF06827">
    <property type="entry name" value="zf-FPG_IleRS"/>
    <property type="match status" value="1"/>
</dbReference>
<dbReference type="EMBL" id="JQAT01000001">
    <property type="protein sequence ID" value="KRN29370.1"/>
    <property type="molecule type" value="Genomic_DNA"/>
</dbReference>
<dbReference type="EC" id="6.1.1.5" evidence="14"/>
<dbReference type="GO" id="GO:0000049">
    <property type="term" value="F:tRNA binding"/>
    <property type="evidence" value="ECO:0007669"/>
    <property type="project" value="InterPro"/>
</dbReference>
<keyword evidence="7 14" id="KW-0547">Nucleotide-binding</keyword>
<comment type="cofactor">
    <cofactor evidence="14">
        <name>Zn(2+)</name>
        <dbReference type="ChEBI" id="CHEBI:29105"/>
    </cofactor>
    <text evidence="14">Binds 1 zinc ion per subunit.</text>
</comment>
<dbReference type="EMBL" id="JQAZ01000001">
    <property type="protein sequence ID" value="KRN34101.1"/>
    <property type="molecule type" value="Genomic_DNA"/>
</dbReference>
<evidence type="ECO:0000256" key="13">
    <source>
        <dbReference type="ARBA" id="ARBA00048359"/>
    </source>
</evidence>
<dbReference type="InterPro" id="IPR009008">
    <property type="entry name" value="Val/Leu/Ile-tRNA-synth_edit"/>
</dbReference>
<dbReference type="HAMAP" id="MF_02002">
    <property type="entry name" value="Ile_tRNA_synth_type1"/>
    <property type="match status" value="1"/>
</dbReference>
<dbReference type="Pfam" id="PF00133">
    <property type="entry name" value="tRNA-synt_1"/>
    <property type="match status" value="1"/>
</dbReference>
<dbReference type="PROSITE" id="PS00178">
    <property type="entry name" value="AA_TRNA_LIGASE_I"/>
    <property type="match status" value="1"/>
</dbReference>
<organism evidence="19 20">
    <name type="scientific">Lactobacillus selangorensis</name>
    <dbReference type="NCBI Taxonomy" id="81857"/>
    <lineage>
        <taxon>Bacteria</taxon>
        <taxon>Bacillati</taxon>
        <taxon>Bacillota</taxon>
        <taxon>Bacilli</taxon>
        <taxon>Lactobacillales</taxon>
        <taxon>Lactobacillaceae</taxon>
        <taxon>Lactobacillus</taxon>
    </lineage>
</organism>
<keyword evidence="4 14" id="KW-0963">Cytoplasm</keyword>
<evidence type="ECO:0000256" key="9">
    <source>
        <dbReference type="ARBA" id="ARBA00022840"/>
    </source>
</evidence>
<dbReference type="FunFam" id="3.90.740.10:FF:000006">
    <property type="entry name" value="Isoleucine--tRNA ligase"/>
    <property type="match status" value="1"/>
</dbReference>
<comment type="subcellular location">
    <subcellularLocation>
        <location evidence="1 14">Cytoplasm</location>
    </subcellularLocation>
</comment>
<name>A0A0R2G791_9LACO</name>
<comment type="similarity">
    <text evidence="2 14">Belongs to the class-I aminoacyl-tRNA synthetase family. IleS type 1 subfamily.</text>
</comment>
<feature type="short sequence motif" description="'HIGH' region" evidence="14">
    <location>
        <begin position="57"/>
        <end position="67"/>
    </location>
</feature>
<evidence type="ECO:0000256" key="3">
    <source>
        <dbReference type="ARBA" id="ARBA00011245"/>
    </source>
</evidence>
<evidence type="ECO:0000256" key="7">
    <source>
        <dbReference type="ARBA" id="ARBA00022741"/>
    </source>
</evidence>
<evidence type="ECO:0000313" key="19">
    <source>
        <dbReference type="EMBL" id="KRN34101.1"/>
    </source>
</evidence>
<dbReference type="PATRIC" id="fig|81857.3.peg.260"/>
<dbReference type="GO" id="GO:0005829">
    <property type="term" value="C:cytosol"/>
    <property type="evidence" value="ECO:0007669"/>
    <property type="project" value="TreeGrafter"/>
</dbReference>
<feature type="binding site" evidence="14">
    <location>
        <position position="558"/>
    </location>
    <ligand>
        <name>L-isoleucyl-5'-AMP</name>
        <dbReference type="ChEBI" id="CHEBI:178002"/>
    </ligand>
</feature>
<comment type="catalytic activity">
    <reaction evidence="13 14">
        <text>tRNA(Ile) + L-isoleucine + ATP = L-isoleucyl-tRNA(Ile) + AMP + diphosphate</text>
        <dbReference type="Rhea" id="RHEA:11060"/>
        <dbReference type="Rhea" id="RHEA-COMP:9666"/>
        <dbReference type="Rhea" id="RHEA-COMP:9695"/>
        <dbReference type="ChEBI" id="CHEBI:30616"/>
        <dbReference type="ChEBI" id="CHEBI:33019"/>
        <dbReference type="ChEBI" id="CHEBI:58045"/>
        <dbReference type="ChEBI" id="CHEBI:78442"/>
        <dbReference type="ChEBI" id="CHEBI:78528"/>
        <dbReference type="ChEBI" id="CHEBI:456215"/>
        <dbReference type="EC" id="6.1.1.5"/>
    </reaction>
</comment>
<keyword evidence="8 14" id="KW-0862">Zinc</keyword>
<dbReference type="GO" id="GO:0002161">
    <property type="term" value="F:aminoacyl-tRNA deacylase activity"/>
    <property type="evidence" value="ECO:0007669"/>
    <property type="project" value="InterPro"/>
</dbReference>
<feature type="domain" description="Zinc finger FPG/IleRS-type" evidence="16">
    <location>
        <begin position="890"/>
        <end position="917"/>
    </location>
</feature>
<feature type="short sequence motif" description="'KMSKS' region" evidence="14">
    <location>
        <begin position="599"/>
        <end position="603"/>
    </location>
</feature>
<evidence type="ECO:0000259" key="15">
    <source>
        <dbReference type="Pfam" id="PF00133"/>
    </source>
</evidence>
<dbReference type="FunFam" id="3.40.50.620:FF:000152">
    <property type="entry name" value="Isoleucine--tRNA ligase"/>
    <property type="match status" value="1"/>
</dbReference>
<dbReference type="Proteomes" id="UP000051751">
    <property type="component" value="Unassembled WGS sequence"/>
</dbReference>
<evidence type="ECO:0000256" key="2">
    <source>
        <dbReference type="ARBA" id="ARBA00006887"/>
    </source>
</evidence>
<dbReference type="FunFam" id="1.10.730.20:FF:000001">
    <property type="entry name" value="Isoleucine--tRNA ligase"/>
    <property type="match status" value="1"/>
</dbReference>
<keyword evidence="9 14" id="KW-0067">ATP-binding</keyword>
<protein>
    <recommendedName>
        <fullName evidence="14">Isoleucine--tRNA ligase</fullName>
        <ecNumber evidence="14">6.1.1.5</ecNumber>
    </recommendedName>
    <alternativeName>
        <fullName evidence="14">Isoleucyl-tRNA synthetase</fullName>
        <shortName evidence="14">IleRS</shortName>
    </alternativeName>
</protein>
<comment type="caution">
    <text evidence="19">The sequence shown here is derived from an EMBL/GenBank/DDBJ whole genome shotgun (WGS) entry which is preliminary data.</text>
</comment>
<evidence type="ECO:0000313" key="20">
    <source>
        <dbReference type="Proteomes" id="UP000051645"/>
    </source>
</evidence>
<keyword evidence="20" id="KW-1185">Reference proteome</keyword>
<keyword evidence="11 14" id="KW-0030">Aminoacyl-tRNA synthetase</keyword>
<proteinExistence type="inferred from homology"/>
<dbReference type="InterPro" id="IPR002300">
    <property type="entry name" value="aa-tRNA-synth_Ia"/>
</dbReference>
<evidence type="ECO:0000313" key="21">
    <source>
        <dbReference type="Proteomes" id="UP000051751"/>
    </source>
</evidence>
<feature type="binding site" evidence="14">
    <location>
        <position position="893"/>
    </location>
    <ligand>
        <name>Zn(2+)</name>
        <dbReference type="ChEBI" id="CHEBI:29105"/>
    </ligand>
</feature>
<feature type="domain" description="Aminoacyl-tRNA synthetase class Ia" evidence="15">
    <location>
        <begin position="27"/>
        <end position="637"/>
    </location>
</feature>
<evidence type="ECO:0000259" key="16">
    <source>
        <dbReference type="Pfam" id="PF06827"/>
    </source>
</evidence>
<dbReference type="Gene3D" id="3.40.50.620">
    <property type="entry name" value="HUPs"/>
    <property type="match status" value="2"/>
</dbReference>
<dbReference type="InterPro" id="IPR013155">
    <property type="entry name" value="M/V/L/I-tRNA-synth_anticd-bd"/>
</dbReference>
<dbReference type="InterPro" id="IPR009080">
    <property type="entry name" value="tRNAsynth_Ia_anticodon-bd"/>
</dbReference>
<reference evidence="20 21" key="1">
    <citation type="journal article" date="2015" name="Genome Announc.">
        <title>Expanding the biotechnology potential of lactobacilli through comparative genomics of 213 strains and associated genera.</title>
        <authorList>
            <person name="Sun Z."/>
            <person name="Harris H.M."/>
            <person name="McCann A."/>
            <person name="Guo C."/>
            <person name="Argimon S."/>
            <person name="Zhang W."/>
            <person name="Yang X."/>
            <person name="Jeffery I.B."/>
            <person name="Cooney J.C."/>
            <person name="Kagawa T.F."/>
            <person name="Liu W."/>
            <person name="Song Y."/>
            <person name="Salvetti E."/>
            <person name="Wrobel A."/>
            <person name="Rasinkangas P."/>
            <person name="Parkhill J."/>
            <person name="Rea M.C."/>
            <person name="O'Sullivan O."/>
            <person name="Ritari J."/>
            <person name="Douillard F.P."/>
            <person name="Paul Ross R."/>
            <person name="Yang R."/>
            <person name="Briner A.E."/>
            <person name="Felis G.E."/>
            <person name="de Vos W.M."/>
            <person name="Barrangou R."/>
            <person name="Klaenhammer T.R."/>
            <person name="Caufield P.W."/>
            <person name="Cui Y."/>
            <person name="Zhang H."/>
            <person name="O'Toole P.W."/>
        </authorList>
    </citation>
    <scope>NUCLEOTIDE SEQUENCE [LARGE SCALE GENOMIC DNA]</scope>
    <source>
        <strain evidence="18 21">ATCC BAA-66</strain>
        <strain evidence="19 20">DSM 13344</strain>
    </source>
</reference>
<dbReference type="RefSeq" id="WP_057768695.1">
    <property type="nucleotide sequence ID" value="NZ_JQAT01000001.1"/>
</dbReference>
<evidence type="ECO:0000256" key="5">
    <source>
        <dbReference type="ARBA" id="ARBA00022598"/>
    </source>
</evidence>
<dbReference type="PRINTS" id="PR00984">
    <property type="entry name" value="TRNASYNTHILE"/>
</dbReference>
<dbReference type="OrthoDB" id="9810365at2"/>
<dbReference type="SUPFAM" id="SSF50677">
    <property type="entry name" value="ValRS/IleRS/LeuRS editing domain"/>
    <property type="match status" value="1"/>
</dbReference>
<feature type="binding site" evidence="14">
    <location>
        <position position="916"/>
    </location>
    <ligand>
        <name>Zn(2+)</name>
        <dbReference type="ChEBI" id="CHEBI:29105"/>
    </ligand>
</feature>
<evidence type="ECO:0000256" key="8">
    <source>
        <dbReference type="ARBA" id="ARBA00022833"/>
    </source>
</evidence>
<feature type="binding site" evidence="14">
    <location>
        <position position="896"/>
    </location>
    <ligand>
        <name>Zn(2+)</name>
        <dbReference type="ChEBI" id="CHEBI:29105"/>
    </ligand>
</feature>
<dbReference type="GO" id="GO:0008270">
    <property type="term" value="F:zinc ion binding"/>
    <property type="evidence" value="ECO:0007669"/>
    <property type="project" value="UniProtKB-UniRule"/>
</dbReference>
<comment type="domain">
    <text evidence="14">IleRS has two distinct active sites: one for aminoacylation and one for editing. The misactivated valine is translocated from the active site to the editing site, which sterically excludes the correctly activated isoleucine. The single editing site contains two valyl binding pockets, one specific for each substrate (Val-AMP or Val-tRNA(Ile)).</text>
</comment>
<evidence type="ECO:0000256" key="11">
    <source>
        <dbReference type="ARBA" id="ARBA00023146"/>
    </source>
</evidence>
<dbReference type="GO" id="GO:0005524">
    <property type="term" value="F:ATP binding"/>
    <property type="evidence" value="ECO:0007669"/>
    <property type="project" value="UniProtKB-UniRule"/>
</dbReference>
<evidence type="ECO:0000256" key="10">
    <source>
        <dbReference type="ARBA" id="ARBA00022917"/>
    </source>
</evidence>
<dbReference type="InterPro" id="IPR014729">
    <property type="entry name" value="Rossmann-like_a/b/a_fold"/>
</dbReference>